<reference evidence="2 3" key="1">
    <citation type="submission" date="2013-02" db="EMBL/GenBank/DDBJ databases">
        <title>The Genome Annotation of Plasmodium falciparum NF135/5.C10.</title>
        <authorList>
            <consortium name="The Broad Institute Genome Sequencing Platform"/>
            <consortium name="The Broad Institute Genome Sequencing Center for Infectious Disease"/>
            <person name="Neafsey D."/>
            <person name="Hoffman S."/>
            <person name="Volkman S."/>
            <person name="Rosenthal P."/>
            <person name="Walker B."/>
            <person name="Young S.K."/>
            <person name="Zeng Q."/>
            <person name="Gargeya S."/>
            <person name="Fitzgerald M."/>
            <person name="Haas B."/>
            <person name="Abouelleil A."/>
            <person name="Allen A.W."/>
            <person name="Alvarado L."/>
            <person name="Arachchi H.M."/>
            <person name="Berlin A.M."/>
            <person name="Chapman S.B."/>
            <person name="Gainer-Dewar J."/>
            <person name="Goldberg J."/>
            <person name="Griggs A."/>
            <person name="Gujja S."/>
            <person name="Hansen M."/>
            <person name="Howarth C."/>
            <person name="Imamovic A."/>
            <person name="Ireland A."/>
            <person name="Larimer J."/>
            <person name="McCowan C."/>
            <person name="Murphy C."/>
            <person name="Pearson M."/>
            <person name="Poon T.W."/>
            <person name="Priest M."/>
            <person name="Roberts A."/>
            <person name="Saif S."/>
            <person name="Shea T."/>
            <person name="Sisk P."/>
            <person name="Sykes S."/>
            <person name="Wortman J."/>
            <person name="Nusbaum C."/>
            <person name="Birren B."/>
        </authorList>
    </citation>
    <scope>NUCLEOTIDE SEQUENCE [LARGE SCALE GENOMIC DNA]</scope>
    <source>
        <strain evidence="2 3">NF135/5.C10</strain>
    </source>
</reference>
<dbReference type="EMBL" id="KI926083">
    <property type="protein sequence ID" value="ETW40224.1"/>
    <property type="molecule type" value="Genomic_DNA"/>
</dbReference>
<dbReference type="Proteomes" id="UP000019114">
    <property type="component" value="Unassembled WGS sequence"/>
</dbReference>
<proteinExistence type="predicted"/>
<evidence type="ECO:0000256" key="1">
    <source>
        <dbReference type="SAM" id="Phobius"/>
    </source>
</evidence>
<evidence type="ECO:0000313" key="3">
    <source>
        <dbReference type="Proteomes" id="UP000019114"/>
    </source>
</evidence>
<keyword evidence="1" id="KW-0812">Transmembrane</keyword>
<protein>
    <submittedName>
        <fullName evidence="2">Uncharacterized protein</fullName>
    </submittedName>
</protein>
<accession>W4IB08</accession>
<keyword evidence="1" id="KW-1133">Transmembrane helix</keyword>
<gene>
    <name evidence="2" type="ORF">PFNF135_05452</name>
</gene>
<name>W4IB08_PLAFA</name>
<feature type="transmembrane region" description="Helical" evidence="1">
    <location>
        <begin position="35"/>
        <end position="55"/>
    </location>
</feature>
<keyword evidence="1" id="KW-0472">Membrane</keyword>
<evidence type="ECO:0000313" key="2">
    <source>
        <dbReference type="EMBL" id="ETW40224.1"/>
    </source>
</evidence>
<dbReference type="AlphaFoldDB" id="W4IB08"/>
<sequence>MDTQYSYYMISFFPHTYYYKNDICIFYVYFVNKNIINKCVIIINYITLNILKYNYYRRNNTKRFYLLI</sequence>
<organism evidence="2 3">
    <name type="scientific">Plasmodium falciparum NF135/5.C10</name>
    <dbReference type="NCBI Taxonomy" id="1036726"/>
    <lineage>
        <taxon>Eukaryota</taxon>
        <taxon>Sar</taxon>
        <taxon>Alveolata</taxon>
        <taxon>Apicomplexa</taxon>
        <taxon>Aconoidasida</taxon>
        <taxon>Haemosporida</taxon>
        <taxon>Plasmodiidae</taxon>
        <taxon>Plasmodium</taxon>
        <taxon>Plasmodium (Laverania)</taxon>
    </lineage>
</organism>
<reference evidence="2 3" key="2">
    <citation type="submission" date="2013-02" db="EMBL/GenBank/DDBJ databases">
        <title>The Genome Sequence of Plasmodium falciparum NF135/5.C10.</title>
        <authorList>
            <consortium name="The Broad Institute Genome Sequencing Platform"/>
            <consortium name="The Broad Institute Genome Sequencing Center for Infectious Disease"/>
            <person name="Neafsey D."/>
            <person name="Cheeseman I."/>
            <person name="Volkman S."/>
            <person name="Adams J."/>
            <person name="Walker B."/>
            <person name="Young S.K."/>
            <person name="Zeng Q."/>
            <person name="Gargeya S."/>
            <person name="Fitzgerald M."/>
            <person name="Haas B."/>
            <person name="Abouelleil A."/>
            <person name="Alvarado L."/>
            <person name="Arachchi H.M."/>
            <person name="Berlin A.M."/>
            <person name="Chapman S.B."/>
            <person name="Dewar J."/>
            <person name="Goldberg J."/>
            <person name="Griggs A."/>
            <person name="Gujja S."/>
            <person name="Hansen M."/>
            <person name="Howarth C."/>
            <person name="Imamovic A."/>
            <person name="Larimer J."/>
            <person name="McCowan C."/>
            <person name="Murphy C."/>
            <person name="Neiman D."/>
            <person name="Pearson M."/>
            <person name="Priest M."/>
            <person name="Roberts A."/>
            <person name="Saif S."/>
            <person name="Shea T."/>
            <person name="Sisk P."/>
            <person name="Sykes S."/>
            <person name="Wortman J."/>
            <person name="Nusbaum C."/>
            <person name="Birren B."/>
        </authorList>
    </citation>
    <scope>NUCLEOTIDE SEQUENCE [LARGE SCALE GENOMIC DNA]</scope>
    <source>
        <strain evidence="2 3">NF135/5.C10</strain>
    </source>
</reference>